<accession>A0A318JS00</accession>
<sequence>MVRTMSERANQRFDRRGVAERTRIGFFSKALAALTVTASIAAGSAHADAPTDKVVLIGLDGLMYDKVLQVHAPNLLRLSADGLLSRSSIAPHITISGPSWATVLTGVWDRKHGIENNDFTAAPFAKYPTVFTRLERADPGLKTHSIATWDQLATMSGSGDPRADVVLSTPPVPDDPDEAETDAATATSVVGAITKFAPDFLFTHLDQVDHAGHRDGGASDAYLDAVRRVDEQVGRITAAVDARAKAHPAERWTILVTADHGHRPRGGHGGQTPDETTNFVIARGPGFTPGERTSRYTLVDITPTVLDLLHAPADPVFDGRSMVDREPAEPSTVR</sequence>
<dbReference type="Pfam" id="PF01663">
    <property type="entry name" value="Phosphodiest"/>
    <property type="match status" value="1"/>
</dbReference>
<name>A0A318JS00_9NOCA</name>
<reference evidence="1 2" key="1">
    <citation type="submission" date="2018-05" db="EMBL/GenBank/DDBJ databases">
        <title>Genomic Encyclopedia of Type Strains, Phase IV (KMG-IV): sequencing the most valuable type-strain genomes for metagenomic binning, comparative biology and taxonomic classification.</title>
        <authorList>
            <person name="Goeker M."/>
        </authorList>
    </citation>
    <scope>NUCLEOTIDE SEQUENCE [LARGE SCALE GENOMIC DNA]</scope>
    <source>
        <strain evidence="1 2">DSM 44704</strain>
    </source>
</reference>
<proteinExistence type="predicted"/>
<gene>
    <name evidence="1" type="ORF">DFR70_11633</name>
</gene>
<dbReference type="PANTHER" id="PTHR10151">
    <property type="entry name" value="ECTONUCLEOTIDE PYROPHOSPHATASE/PHOSPHODIESTERASE"/>
    <property type="match status" value="1"/>
</dbReference>
<protein>
    <submittedName>
        <fullName evidence="1">Type I phosphodiesterase/nucleotide pyrophosphatase</fullName>
    </submittedName>
</protein>
<evidence type="ECO:0000313" key="2">
    <source>
        <dbReference type="Proteomes" id="UP000247569"/>
    </source>
</evidence>
<dbReference type="Proteomes" id="UP000247569">
    <property type="component" value="Unassembled WGS sequence"/>
</dbReference>
<dbReference type="PANTHER" id="PTHR10151:SF120">
    <property type="entry name" value="BIS(5'-ADENOSYL)-TRIPHOSPHATASE"/>
    <property type="match status" value="1"/>
</dbReference>
<comment type="caution">
    <text evidence="1">The sequence shown here is derived from an EMBL/GenBank/DDBJ whole genome shotgun (WGS) entry which is preliminary data.</text>
</comment>
<dbReference type="SUPFAM" id="SSF53649">
    <property type="entry name" value="Alkaline phosphatase-like"/>
    <property type="match status" value="1"/>
</dbReference>
<dbReference type="Gene3D" id="3.40.720.10">
    <property type="entry name" value="Alkaline Phosphatase, subunit A"/>
    <property type="match status" value="1"/>
</dbReference>
<organism evidence="1 2">
    <name type="scientific">Nocardia tenerifensis</name>
    <dbReference type="NCBI Taxonomy" id="228006"/>
    <lineage>
        <taxon>Bacteria</taxon>
        <taxon>Bacillati</taxon>
        <taxon>Actinomycetota</taxon>
        <taxon>Actinomycetes</taxon>
        <taxon>Mycobacteriales</taxon>
        <taxon>Nocardiaceae</taxon>
        <taxon>Nocardia</taxon>
    </lineage>
</organism>
<dbReference type="InterPro" id="IPR002591">
    <property type="entry name" value="Phosphodiest/P_Trfase"/>
</dbReference>
<dbReference type="EMBL" id="QJKF01000016">
    <property type="protein sequence ID" value="PXX57803.1"/>
    <property type="molecule type" value="Genomic_DNA"/>
</dbReference>
<evidence type="ECO:0000313" key="1">
    <source>
        <dbReference type="EMBL" id="PXX57803.1"/>
    </source>
</evidence>
<dbReference type="AlphaFoldDB" id="A0A318JS00"/>
<keyword evidence="2" id="KW-1185">Reference proteome</keyword>
<dbReference type="GO" id="GO:0016787">
    <property type="term" value="F:hydrolase activity"/>
    <property type="evidence" value="ECO:0007669"/>
    <property type="project" value="UniProtKB-ARBA"/>
</dbReference>
<dbReference type="InterPro" id="IPR017850">
    <property type="entry name" value="Alkaline_phosphatase_core_sf"/>
</dbReference>